<dbReference type="PROSITE" id="PS50082">
    <property type="entry name" value="WD_REPEATS_2"/>
    <property type="match status" value="1"/>
</dbReference>
<dbReference type="InterPro" id="IPR001680">
    <property type="entry name" value="WD40_rpt"/>
</dbReference>
<gene>
    <name evidence="5" type="ORF">M0813_03468</name>
</gene>
<feature type="region of interest" description="Disordered" evidence="4">
    <location>
        <begin position="496"/>
        <end position="523"/>
    </location>
</feature>
<feature type="compositionally biased region" description="Basic and acidic residues" evidence="4">
    <location>
        <begin position="351"/>
        <end position="396"/>
    </location>
</feature>
<keyword evidence="6" id="KW-1185">Reference proteome</keyword>
<dbReference type="InterPro" id="IPR051362">
    <property type="entry name" value="WD_repeat_creC_regulators"/>
</dbReference>
<dbReference type="PANTHER" id="PTHR14107:SF16">
    <property type="entry name" value="AT02583P"/>
    <property type="match status" value="1"/>
</dbReference>
<evidence type="ECO:0008006" key="7">
    <source>
        <dbReference type="Google" id="ProtNLM"/>
    </source>
</evidence>
<evidence type="ECO:0000256" key="2">
    <source>
        <dbReference type="ARBA" id="ARBA00022737"/>
    </source>
</evidence>
<evidence type="ECO:0000256" key="1">
    <source>
        <dbReference type="ARBA" id="ARBA00022574"/>
    </source>
</evidence>
<dbReference type="SUPFAM" id="SSF50978">
    <property type="entry name" value="WD40 repeat-like"/>
    <property type="match status" value="1"/>
</dbReference>
<accession>A0ABQ8XWX7</accession>
<organism evidence="5 6">
    <name type="scientific">Anaeramoeba flamelloides</name>
    <dbReference type="NCBI Taxonomy" id="1746091"/>
    <lineage>
        <taxon>Eukaryota</taxon>
        <taxon>Metamonada</taxon>
        <taxon>Anaeramoebidae</taxon>
        <taxon>Anaeramoeba</taxon>
    </lineage>
</organism>
<evidence type="ECO:0000256" key="3">
    <source>
        <dbReference type="PROSITE-ProRule" id="PRU00221"/>
    </source>
</evidence>
<name>A0ABQ8XWX7_9EUKA</name>
<evidence type="ECO:0000256" key="4">
    <source>
        <dbReference type="SAM" id="MobiDB-lite"/>
    </source>
</evidence>
<dbReference type="InterPro" id="IPR036322">
    <property type="entry name" value="WD40_repeat_dom_sf"/>
</dbReference>
<reference evidence="5" key="1">
    <citation type="submission" date="2022-08" db="EMBL/GenBank/DDBJ databases">
        <title>Novel sulfate-reducing endosymbionts in the free-living metamonad Anaeramoeba.</title>
        <authorList>
            <person name="Jerlstrom-Hultqvist J."/>
            <person name="Cepicka I."/>
            <person name="Gallot-Lavallee L."/>
            <person name="Salas-Leiva D."/>
            <person name="Curtis B.A."/>
            <person name="Zahonova K."/>
            <person name="Pipaliya S."/>
            <person name="Dacks J."/>
            <person name="Roger A.J."/>
        </authorList>
    </citation>
    <scope>NUCLEOTIDE SEQUENCE</scope>
    <source>
        <strain evidence="5">Schooner1</strain>
    </source>
</reference>
<sequence length="591" mass="69557">MSQQSIYSRKEALYYLKPLKTKFGSREGKYKLQQEFFVENDLEFNPNIQSALNYPSNESATYVSVNKILFHSEKNKKETFKTTTELVYNYKNGLYVFDLFSGSIDFKNRFLYYYPILHFQIKEDVHQSSLILAVLFKNNSIFIQNQIEGKSYTINKDAITTKVPFTAIKFVPDSENSVAVSDIRGRIWFFSWKLKDPQNKNYGIQKKDLMRYYKNNSGKNPFGIVNCGKHFIKQFEYSNDLNKIAYVDKGGFFRIINLLDEKIILSYKSLFGGFTCLSWSEDDAYVLTGGEDDIVCLWDVKNRCLLARCLGHQNWVSSVKFDVFFMNYLENTNKFFKNNIKIKNNENINKNENENENEKKNECDGDEKKENINKNENDEKDEEKENEKEIEIKKGNENNLNENENKKENEGNKDEDEEMETNKKSKNNENEKNQNSEKKKQSEDEIKINKNDQIENLKKNDKKKKTLRFGSVGEDGILCIFEIRLQAQKKNNNKNLKKNANENENENENENQKQKQKQKKKEFGNDLTQYCEIPPFNEEDDLNYYPIVKRKVSYSPLSDLRFTTNYILVSTKTGIVKSFIRPTSEKKKKFI</sequence>
<protein>
    <recommendedName>
        <fullName evidence="7">WD repeat-containing protein</fullName>
    </recommendedName>
</protein>
<dbReference type="Proteomes" id="UP001150062">
    <property type="component" value="Unassembled WGS sequence"/>
</dbReference>
<dbReference type="PROSITE" id="PS00678">
    <property type="entry name" value="WD_REPEATS_1"/>
    <property type="match status" value="1"/>
</dbReference>
<evidence type="ECO:0000313" key="6">
    <source>
        <dbReference type="Proteomes" id="UP001150062"/>
    </source>
</evidence>
<evidence type="ECO:0000313" key="5">
    <source>
        <dbReference type="EMBL" id="KAJ6237061.1"/>
    </source>
</evidence>
<proteinExistence type="predicted"/>
<dbReference type="Gene3D" id="2.130.10.10">
    <property type="entry name" value="YVTN repeat-like/Quinoprotein amine dehydrogenase"/>
    <property type="match status" value="1"/>
</dbReference>
<dbReference type="PROSITE" id="PS50294">
    <property type="entry name" value="WD_REPEATS_REGION"/>
    <property type="match status" value="1"/>
</dbReference>
<feature type="compositionally biased region" description="Basic and acidic residues" evidence="4">
    <location>
        <begin position="420"/>
        <end position="447"/>
    </location>
</feature>
<dbReference type="InterPro" id="IPR015943">
    <property type="entry name" value="WD40/YVTN_repeat-like_dom_sf"/>
</dbReference>
<dbReference type="InterPro" id="IPR019775">
    <property type="entry name" value="WD40_repeat_CS"/>
</dbReference>
<keyword evidence="2" id="KW-0677">Repeat</keyword>
<dbReference type="PANTHER" id="PTHR14107">
    <property type="entry name" value="WD REPEAT PROTEIN"/>
    <property type="match status" value="1"/>
</dbReference>
<comment type="caution">
    <text evidence="5">The sequence shown here is derived from an EMBL/GenBank/DDBJ whole genome shotgun (WGS) entry which is preliminary data.</text>
</comment>
<keyword evidence="1 3" id="KW-0853">WD repeat</keyword>
<feature type="region of interest" description="Disordered" evidence="4">
    <location>
        <begin position="351"/>
        <end position="447"/>
    </location>
</feature>
<dbReference type="SMART" id="SM00320">
    <property type="entry name" value="WD40"/>
    <property type="match status" value="1"/>
</dbReference>
<feature type="compositionally biased region" description="Basic and acidic residues" evidence="4">
    <location>
        <begin position="403"/>
        <end position="412"/>
    </location>
</feature>
<feature type="repeat" description="WD" evidence="3">
    <location>
        <begin position="267"/>
        <end position="308"/>
    </location>
</feature>
<dbReference type="EMBL" id="JAOAOG010000240">
    <property type="protein sequence ID" value="KAJ6237061.1"/>
    <property type="molecule type" value="Genomic_DNA"/>
</dbReference>